<dbReference type="PANTHER" id="PTHR30290:SF38">
    <property type="entry name" value="D,D-DIPEPTIDE-BINDING PERIPLASMIC PROTEIN DDPA-RELATED"/>
    <property type="match status" value="1"/>
</dbReference>
<sequence>MTDNHHGMNRNTGCLNAIQRKNDMRQITKFSASLLTAALLSTSAFAADIRIGLQDDADVLDPAQSRTFVGRLVYTSMCDKLVDLDNNLAVVPQLATKWAWGDNGNTLTMDLREGVVFHDGTPFNAEAAVYTIERNMTMPESRRKSELASVAKVEATGEYQIKFTLKKPDASLLAQLSDRAGMMISPKAGKELGANFGSKPVCAGPFKFVERIQQDRIVLEKFADYWNKDNIFLDKVTFLPIPDTTVRLANLRAGDLDMAERISASDAASVKDDPKLTYGEVVGPGYMAMYANIGNGPKADNPFGKDKRLRQAFSLAIDREAINQVVFEGTAMAGNQPWPPTSPWYNKDVPVPARDVEKAKALMKEAGFDRYEIELQHANNTTQTQMMQVIQAMVAEAGFDVKLKATEFATLLSEQTAGNYVLSRSDWSGRSDPDGNIHQFVTCKGGINDTKYCNPEVDKLLNEARASTDNAVRKEKYDAATKILDEDLPLIYLGHQAYLYATSKAVTGFTPSSDGMIRLTGVKKGS</sequence>
<dbReference type="InterPro" id="IPR000914">
    <property type="entry name" value="SBP_5_dom"/>
</dbReference>
<gene>
    <name evidence="6" type="ORF">QE369_001677</name>
</gene>
<name>A0AAJ2ER76_9HYPH</name>
<keyword evidence="3 4" id="KW-0732">Signal</keyword>
<dbReference type="GO" id="GO:0043190">
    <property type="term" value="C:ATP-binding cassette (ABC) transporter complex"/>
    <property type="evidence" value="ECO:0007669"/>
    <property type="project" value="InterPro"/>
</dbReference>
<dbReference type="Pfam" id="PF00496">
    <property type="entry name" value="SBP_bac_5"/>
    <property type="match status" value="1"/>
</dbReference>
<feature type="chain" id="PRO_5042609799" evidence="4">
    <location>
        <begin position="47"/>
        <end position="526"/>
    </location>
</feature>
<dbReference type="EMBL" id="JAVIZC010000001">
    <property type="protein sequence ID" value="MDR6101499.1"/>
    <property type="molecule type" value="Genomic_DNA"/>
</dbReference>
<dbReference type="GO" id="GO:0015833">
    <property type="term" value="P:peptide transport"/>
    <property type="evidence" value="ECO:0007669"/>
    <property type="project" value="TreeGrafter"/>
</dbReference>
<dbReference type="InterPro" id="IPR030678">
    <property type="entry name" value="Peptide/Ni-bd"/>
</dbReference>
<feature type="domain" description="Solute-binding protein family 5" evidence="5">
    <location>
        <begin position="90"/>
        <end position="445"/>
    </location>
</feature>
<evidence type="ECO:0000256" key="4">
    <source>
        <dbReference type="SAM" id="SignalP"/>
    </source>
</evidence>
<dbReference type="PIRSF" id="PIRSF002741">
    <property type="entry name" value="MppA"/>
    <property type="match status" value="1"/>
</dbReference>
<dbReference type="Gene3D" id="3.10.105.10">
    <property type="entry name" value="Dipeptide-binding Protein, Domain 3"/>
    <property type="match status" value="1"/>
</dbReference>
<reference evidence="6" key="1">
    <citation type="submission" date="2023-08" db="EMBL/GenBank/DDBJ databases">
        <title>Functional and genomic diversity of the sorghum phyllosphere microbiome.</title>
        <authorList>
            <person name="Shade A."/>
        </authorList>
    </citation>
    <scope>NUCLEOTIDE SEQUENCE</scope>
    <source>
        <strain evidence="6">SORGH_AS_0974</strain>
    </source>
</reference>
<dbReference type="SUPFAM" id="SSF53850">
    <property type="entry name" value="Periplasmic binding protein-like II"/>
    <property type="match status" value="1"/>
</dbReference>
<evidence type="ECO:0000256" key="3">
    <source>
        <dbReference type="ARBA" id="ARBA00022729"/>
    </source>
</evidence>
<dbReference type="GO" id="GO:1904680">
    <property type="term" value="F:peptide transmembrane transporter activity"/>
    <property type="evidence" value="ECO:0007669"/>
    <property type="project" value="TreeGrafter"/>
</dbReference>
<organism evidence="6 7">
    <name type="scientific">Agrobacterium larrymoorei</name>
    <dbReference type="NCBI Taxonomy" id="160699"/>
    <lineage>
        <taxon>Bacteria</taxon>
        <taxon>Pseudomonadati</taxon>
        <taxon>Pseudomonadota</taxon>
        <taxon>Alphaproteobacteria</taxon>
        <taxon>Hyphomicrobiales</taxon>
        <taxon>Rhizobiaceae</taxon>
        <taxon>Rhizobium/Agrobacterium group</taxon>
        <taxon>Agrobacterium</taxon>
    </lineage>
</organism>
<dbReference type="AlphaFoldDB" id="A0AAJ2ER76"/>
<dbReference type="CDD" id="cd08511">
    <property type="entry name" value="PBP2_NikA_DppA_OppA_like_5"/>
    <property type="match status" value="1"/>
</dbReference>
<evidence type="ECO:0000313" key="6">
    <source>
        <dbReference type="EMBL" id="MDR6101499.1"/>
    </source>
</evidence>
<evidence type="ECO:0000313" key="7">
    <source>
        <dbReference type="Proteomes" id="UP001255601"/>
    </source>
</evidence>
<feature type="signal peptide" evidence="4">
    <location>
        <begin position="1"/>
        <end position="46"/>
    </location>
</feature>
<accession>A0AAJ2ER76</accession>
<dbReference type="InterPro" id="IPR039424">
    <property type="entry name" value="SBP_5"/>
</dbReference>
<evidence type="ECO:0000256" key="2">
    <source>
        <dbReference type="ARBA" id="ARBA00005695"/>
    </source>
</evidence>
<evidence type="ECO:0000259" key="5">
    <source>
        <dbReference type="Pfam" id="PF00496"/>
    </source>
</evidence>
<dbReference type="GO" id="GO:0030288">
    <property type="term" value="C:outer membrane-bounded periplasmic space"/>
    <property type="evidence" value="ECO:0007669"/>
    <property type="project" value="UniProtKB-ARBA"/>
</dbReference>
<protein>
    <submittedName>
        <fullName evidence="6">Peptide/nickel transport system substrate-binding protein</fullName>
    </submittedName>
</protein>
<dbReference type="Gene3D" id="3.90.76.10">
    <property type="entry name" value="Dipeptide-binding Protein, Domain 1"/>
    <property type="match status" value="1"/>
</dbReference>
<evidence type="ECO:0000256" key="1">
    <source>
        <dbReference type="ARBA" id="ARBA00004418"/>
    </source>
</evidence>
<dbReference type="Proteomes" id="UP001255601">
    <property type="component" value="Unassembled WGS sequence"/>
</dbReference>
<comment type="subcellular location">
    <subcellularLocation>
        <location evidence="1">Periplasm</location>
    </subcellularLocation>
</comment>
<dbReference type="PANTHER" id="PTHR30290">
    <property type="entry name" value="PERIPLASMIC BINDING COMPONENT OF ABC TRANSPORTER"/>
    <property type="match status" value="1"/>
</dbReference>
<proteinExistence type="inferred from homology"/>
<comment type="caution">
    <text evidence="6">The sequence shown here is derived from an EMBL/GenBank/DDBJ whole genome shotgun (WGS) entry which is preliminary data.</text>
</comment>
<dbReference type="Gene3D" id="3.40.190.10">
    <property type="entry name" value="Periplasmic binding protein-like II"/>
    <property type="match status" value="1"/>
</dbReference>
<comment type="similarity">
    <text evidence="2">Belongs to the bacterial solute-binding protein 5 family.</text>
</comment>